<organism evidence="1 2">
    <name type="scientific">Panagrolaimus sp. ES5</name>
    <dbReference type="NCBI Taxonomy" id="591445"/>
    <lineage>
        <taxon>Eukaryota</taxon>
        <taxon>Metazoa</taxon>
        <taxon>Ecdysozoa</taxon>
        <taxon>Nematoda</taxon>
        <taxon>Chromadorea</taxon>
        <taxon>Rhabditida</taxon>
        <taxon>Tylenchina</taxon>
        <taxon>Panagrolaimomorpha</taxon>
        <taxon>Panagrolaimoidea</taxon>
        <taxon>Panagrolaimidae</taxon>
        <taxon>Panagrolaimus</taxon>
    </lineage>
</organism>
<protein>
    <submittedName>
        <fullName evidence="2">Folylpolyglutamate synthase</fullName>
    </submittedName>
</protein>
<evidence type="ECO:0000313" key="2">
    <source>
        <dbReference type="WBParaSite" id="ES5_v2.g15961.t1"/>
    </source>
</evidence>
<proteinExistence type="predicted"/>
<accession>A0AC34FEW3</accession>
<dbReference type="Proteomes" id="UP000887579">
    <property type="component" value="Unplaced"/>
</dbReference>
<reference evidence="2" key="1">
    <citation type="submission" date="2022-11" db="UniProtKB">
        <authorList>
            <consortium name="WormBaseParasite"/>
        </authorList>
    </citation>
    <scope>IDENTIFICATION</scope>
</reference>
<name>A0AC34FEW3_9BILA</name>
<sequence>MVQRVFSSNCGGGGGDRSNRDLSYESAVFHLNSLQSNSMTIKKVRERRSIKPETNLEETAQFLKTLGIEVNQLDNLKIIHVSGTKGKGSTCAFVESILRELGFKTGFYSSPHLVHVRERIRLNSVPISEELFAQNFFEVYDVLRASVDSISAMPAYFKFLTLLSFHIFLKEKVDVAVMEVGIGGEFDCTNVIPNPTVCGITTLDYDHVSMLGTTLPEIAWHKAGIMKKDSICIGVEQPAEAMKIIEQRAKDRECQFYATPKINQYQFPSNHLDSILPGHHQMTNLSLALQLVRIWLERTNNNDSLPALKLSLPSKTKILPGYSVPKEFLDGLKKCSWKGRGQILKKENITFFLDGAHTPKSLAFCNEWYSENHQPSSKSTDKIFQVLLFTCTSDRNPTTLLPTLKDTGFDIALFSTTRLKPAIDKHLDSTNLNASENEQREKCEANQKCWKELTGKDKIEIYDCISDALDRIQELSKNNQQVHVLVTGSLHLVGGVLSFLDPSV</sequence>
<dbReference type="WBParaSite" id="ES5_v2.g15961.t1">
    <property type="protein sequence ID" value="ES5_v2.g15961.t1"/>
    <property type="gene ID" value="ES5_v2.g15961"/>
</dbReference>
<evidence type="ECO:0000313" key="1">
    <source>
        <dbReference type="Proteomes" id="UP000887579"/>
    </source>
</evidence>